<comment type="caution">
    <text evidence="2">The sequence shown here is derived from an EMBL/GenBank/DDBJ whole genome shotgun (WGS) entry which is preliminary data.</text>
</comment>
<dbReference type="AlphaFoldDB" id="A0AAW8R9R7"/>
<protein>
    <submittedName>
        <fullName evidence="2">DUF1351 domain-containing protein</fullName>
    </submittedName>
</protein>
<feature type="coiled-coil region" evidence="1">
    <location>
        <begin position="204"/>
        <end position="254"/>
    </location>
</feature>
<proteinExistence type="predicted"/>
<evidence type="ECO:0000313" key="2">
    <source>
        <dbReference type="EMBL" id="MDT1974400.1"/>
    </source>
</evidence>
<gene>
    <name evidence="2" type="ORF">MX635_08365</name>
</gene>
<sequence>MTNEIVKNLDFGVNYKQSEITINNKEQLIETVQQYANKYQGFIFTEEDIQQGKSVRAELNKVATAIDNKRKEVKKQFNQPYVAFESEVKGIISLIKDVSDPIDSGIKELEEKQRKEKIKTITELVSKMALENEVDPSMIETVQSWANKTTSMKQIEESIQFQITNIKQEEERKNGEIAIVKSVCEAYKIDSTGWLSHLDRGDSAAVIVQKIEASEKRKREEEERKKAEEARLAELEKQRLVAQEQAEKERMEQEAVY</sequence>
<dbReference type="InterPro" id="IPR009785">
    <property type="entry name" value="Prophage_Lj928_Orf309"/>
</dbReference>
<dbReference type="Proteomes" id="UP001249945">
    <property type="component" value="Unassembled WGS sequence"/>
</dbReference>
<feature type="non-terminal residue" evidence="2">
    <location>
        <position position="257"/>
    </location>
</feature>
<reference evidence="2" key="1">
    <citation type="submission" date="2022-04" db="EMBL/GenBank/DDBJ databases">
        <title>Draft genome sequences of lactic acid bacteria (LAB) strains involved in meat spoilage.</title>
        <authorList>
            <person name="Palevich N."/>
        </authorList>
    </citation>
    <scope>NUCLEOTIDE SEQUENCE</scope>
    <source>
        <strain evidence="2">9-14</strain>
    </source>
</reference>
<dbReference type="Pfam" id="PF07083">
    <property type="entry name" value="DUF1351"/>
    <property type="match status" value="1"/>
</dbReference>
<keyword evidence="1" id="KW-0175">Coiled coil</keyword>
<dbReference type="RefSeq" id="WP_311780521.1">
    <property type="nucleotide sequence ID" value="NZ_JALRMR010000009.1"/>
</dbReference>
<organism evidence="2 3">
    <name type="scientific">Carnobacterium divergens</name>
    <name type="common">Lactobacillus divergens</name>
    <dbReference type="NCBI Taxonomy" id="2748"/>
    <lineage>
        <taxon>Bacteria</taxon>
        <taxon>Bacillati</taxon>
        <taxon>Bacillota</taxon>
        <taxon>Bacilli</taxon>
        <taxon>Lactobacillales</taxon>
        <taxon>Carnobacteriaceae</taxon>
        <taxon>Carnobacterium</taxon>
    </lineage>
</organism>
<name>A0AAW8R9R7_CARDV</name>
<evidence type="ECO:0000313" key="3">
    <source>
        <dbReference type="Proteomes" id="UP001249945"/>
    </source>
</evidence>
<dbReference type="EMBL" id="JALRMR010000009">
    <property type="protein sequence ID" value="MDT1974400.1"/>
    <property type="molecule type" value="Genomic_DNA"/>
</dbReference>
<accession>A0AAW8R9R7</accession>
<evidence type="ECO:0000256" key="1">
    <source>
        <dbReference type="SAM" id="Coils"/>
    </source>
</evidence>